<keyword evidence="2" id="KW-1133">Transmembrane helix</keyword>
<dbReference type="OrthoDB" id="2559662at2759"/>
<sequence>MNRASPSSLHAISLRLKQFIGTGRRRILFICFTFFVFLSLLSVSHPVVRRASQEFYLDSSSGSGNPSSGSGNSSSSSGSSKGPTKYGFGPPTYEKLRKYESDLPQHSLDLPFPEGKKGRYVKFSNQVAMLGWNNVLNELLMNAHLAYESNRAYVFQDYIWQPAHYPWPKEEFLEETPRTPLNAIIGGPTAGGNWGPGDNAPRSISSKWFDVVCPYHERRFINTREVKSALGESEGRKIFDTWRKLLLDAPEGCIEIVPAQEDTFPQSFDLWLWGSHRVLSLWETFSKSPTSRLLTPSPIVGSAVVRNEYLFLPRGPRPPHPAPYNPYDRMLAMHLRRGDYKDACIHLATWNSTYYSWNLLEFLPDHFEPPAGGSWGYNTPENIEKYLEHCLPNFEAIVKRVKDARDDYIQAGLENGQSSIPTLDVLYLLTNEQSEWLDKLKDTLNKDGWVTIKTSRDLILDQEQTDVNMAVDMEIARKAAVFIGNGWSSFTSNIVHRRLVDEKDPISTRFF</sequence>
<dbReference type="Gene3D" id="3.40.50.11350">
    <property type="match status" value="1"/>
</dbReference>
<feature type="region of interest" description="Disordered" evidence="1">
    <location>
        <begin position="57"/>
        <end position="87"/>
    </location>
</feature>
<evidence type="ECO:0000313" key="3">
    <source>
        <dbReference type="EMBL" id="KAF5367310.1"/>
    </source>
</evidence>
<evidence type="ECO:0000256" key="2">
    <source>
        <dbReference type="SAM" id="Phobius"/>
    </source>
</evidence>
<feature type="transmembrane region" description="Helical" evidence="2">
    <location>
        <begin position="27"/>
        <end position="48"/>
    </location>
</feature>
<organism evidence="3 4">
    <name type="scientific">Collybiopsis confluens</name>
    <dbReference type="NCBI Taxonomy" id="2823264"/>
    <lineage>
        <taxon>Eukaryota</taxon>
        <taxon>Fungi</taxon>
        <taxon>Dikarya</taxon>
        <taxon>Basidiomycota</taxon>
        <taxon>Agaricomycotina</taxon>
        <taxon>Agaricomycetes</taxon>
        <taxon>Agaricomycetidae</taxon>
        <taxon>Agaricales</taxon>
        <taxon>Marasmiineae</taxon>
        <taxon>Omphalotaceae</taxon>
        <taxon>Collybiopsis</taxon>
    </lineage>
</organism>
<proteinExistence type="predicted"/>
<keyword evidence="2" id="KW-0472">Membrane</keyword>
<protein>
    <submittedName>
        <fullName evidence="3">Uncharacterized protein</fullName>
    </submittedName>
</protein>
<keyword evidence="4" id="KW-1185">Reference proteome</keyword>
<accession>A0A8H5LRG5</accession>
<gene>
    <name evidence="3" type="ORF">D9757_010109</name>
</gene>
<keyword evidence="2" id="KW-0812">Transmembrane</keyword>
<comment type="caution">
    <text evidence="3">The sequence shown here is derived from an EMBL/GenBank/DDBJ whole genome shotgun (WGS) entry which is preliminary data.</text>
</comment>
<dbReference type="AlphaFoldDB" id="A0A8H5LRG5"/>
<evidence type="ECO:0000313" key="4">
    <source>
        <dbReference type="Proteomes" id="UP000518752"/>
    </source>
</evidence>
<feature type="compositionally biased region" description="Low complexity" evidence="1">
    <location>
        <begin position="59"/>
        <end position="80"/>
    </location>
</feature>
<evidence type="ECO:0000256" key="1">
    <source>
        <dbReference type="SAM" id="MobiDB-lite"/>
    </source>
</evidence>
<name>A0A8H5LRG5_9AGAR</name>
<reference evidence="3 4" key="1">
    <citation type="journal article" date="2020" name="ISME J.">
        <title>Uncovering the hidden diversity of litter-decomposition mechanisms in mushroom-forming fungi.</title>
        <authorList>
            <person name="Floudas D."/>
            <person name="Bentzer J."/>
            <person name="Ahren D."/>
            <person name="Johansson T."/>
            <person name="Persson P."/>
            <person name="Tunlid A."/>
        </authorList>
    </citation>
    <scope>NUCLEOTIDE SEQUENCE [LARGE SCALE GENOMIC DNA]</scope>
    <source>
        <strain evidence="3 4">CBS 406.79</strain>
    </source>
</reference>
<dbReference type="Proteomes" id="UP000518752">
    <property type="component" value="Unassembled WGS sequence"/>
</dbReference>
<dbReference type="EMBL" id="JAACJN010000143">
    <property type="protein sequence ID" value="KAF5367310.1"/>
    <property type="molecule type" value="Genomic_DNA"/>
</dbReference>
<dbReference type="CDD" id="cd11296">
    <property type="entry name" value="O-FucT_like"/>
    <property type="match status" value="1"/>
</dbReference>